<evidence type="ECO:0000313" key="2">
    <source>
        <dbReference type="EMBL" id="MZR23042.1"/>
    </source>
</evidence>
<dbReference type="InterPro" id="IPR053716">
    <property type="entry name" value="Flag_assembly_chemotaxis_eff"/>
</dbReference>
<protein>
    <recommendedName>
        <fullName evidence="4">Flagellar FliJ protein</fullName>
    </recommendedName>
</protein>
<dbReference type="EMBL" id="WTVA01000014">
    <property type="protein sequence ID" value="MZR23042.1"/>
    <property type="molecule type" value="Genomic_DNA"/>
</dbReference>
<feature type="coiled-coil region" evidence="1">
    <location>
        <begin position="15"/>
        <end position="105"/>
    </location>
</feature>
<reference evidence="2 3" key="1">
    <citation type="journal article" date="2014" name="Int. J. Syst. Evol. Microbiol.">
        <title>Sneathiella chungangensis sp. nov., isolated from a marine sand, and emended description of the genus Sneathiella.</title>
        <authorList>
            <person name="Siamphan C."/>
            <person name="Kim H."/>
            <person name="Lee J.S."/>
            <person name="Kim W."/>
        </authorList>
    </citation>
    <scope>NUCLEOTIDE SEQUENCE [LARGE SCALE GENOMIC DNA]</scope>
    <source>
        <strain evidence="2 3">KCTC 32476</strain>
    </source>
</reference>
<dbReference type="SUPFAM" id="SSF161270">
    <property type="entry name" value="PspA lactotransferrin-binding region"/>
    <property type="match status" value="1"/>
</dbReference>
<accession>A0A845MHD0</accession>
<organism evidence="2 3">
    <name type="scientific">Sneathiella chungangensis</name>
    <dbReference type="NCBI Taxonomy" id="1418234"/>
    <lineage>
        <taxon>Bacteria</taxon>
        <taxon>Pseudomonadati</taxon>
        <taxon>Pseudomonadota</taxon>
        <taxon>Alphaproteobacteria</taxon>
        <taxon>Sneathiellales</taxon>
        <taxon>Sneathiellaceae</taxon>
        <taxon>Sneathiella</taxon>
    </lineage>
</organism>
<dbReference type="Gene3D" id="1.10.287.1700">
    <property type="match status" value="1"/>
</dbReference>
<dbReference type="OrthoDB" id="7871364at2"/>
<keyword evidence="1" id="KW-0175">Coiled coil</keyword>
<dbReference type="AlphaFoldDB" id="A0A845MHD0"/>
<proteinExistence type="predicted"/>
<keyword evidence="3" id="KW-1185">Reference proteome</keyword>
<gene>
    <name evidence="2" type="ORF">GQF03_11960</name>
</gene>
<comment type="caution">
    <text evidence="2">The sequence shown here is derived from an EMBL/GenBank/DDBJ whole genome shotgun (WGS) entry which is preliminary data.</text>
</comment>
<sequence length="140" mass="16400">MKGLQNLIRVHKWKLDEKRRELADFESLRAEFVKQLRTLEEEQKKEQEVAGSNPEVGFSFANYAAAAKQKRDNIRASIEEVDSKIAELNDEVSDCYQELKKYQVALDARGVREKYERNRIEQMGLDEIAIELHRRKSGMK</sequence>
<evidence type="ECO:0000313" key="3">
    <source>
        <dbReference type="Proteomes" id="UP000445696"/>
    </source>
</evidence>
<evidence type="ECO:0000256" key="1">
    <source>
        <dbReference type="SAM" id="Coils"/>
    </source>
</evidence>
<evidence type="ECO:0008006" key="4">
    <source>
        <dbReference type="Google" id="ProtNLM"/>
    </source>
</evidence>
<dbReference type="RefSeq" id="WP_161339523.1">
    <property type="nucleotide sequence ID" value="NZ_JBHSDG010000003.1"/>
</dbReference>
<name>A0A845MHD0_9PROT</name>
<dbReference type="Proteomes" id="UP000445696">
    <property type="component" value="Unassembled WGS sequence"/>
</dbReference>